<dbReference type="RefSeq" id="XP_065824194.1">
    <property type="nucleotide sequence ID" value="XM_065968122.1"/>
</dbReference>
<feature type="region of interest" description="Disordered" evidence="10">
    <location>
        <begin position="143"/>
        <end position="197"/>
    </location>
</feature>
<dbReference type="GeneID" id="28964165"/>
<evidence type="ECO:0000256" key="2">
    <source>
        <dbReference type="ARBA" id="ARBA00007813"/>
    </source>
</evidence>
<keyword evidence="6 9" id="KW-0804">Transcription</keyword>
<keyword evidence="7 9" id="KW-0539">Nucleus</keyword>
<evidence type="ECO:0000256" key="3">
    <source>
        <dbReference type="ARBA" id="ARBA00019619"/>
    </source>
</evidence>
<dbReference type="InterPro" id="IPR013947">
    <property type="entry name" value="Mediator_Med14"/>
</dbReference>
<organism evidence="12 13">
    <name type="scientific">Kwoniella dejecticola CBS 10117</name>
    <dbReference type="NCBI Taxonomy" id="1296121"/>
    <lineage>
        <taxon>Eukaryota</taxon>
        <taxon>Fungi</taxon>
        <taxon>Dikarya</taxon>
        <taxon>Basidiomycota</taxon>
        <taxon>Agaricomycotina</taxon>
        <taxon>Tremellomycetes</taxon>
        <taxon>Tremellales</taxon>
        <taxon>Cryptococcaceae</taxon>
        <taxon>Kwoniella</taxon>
    </lineage>
</organism>
<reference evidence="12" key="1">
    <citation type="submission" date="2013-07" db="EMBL/GenBank/DDBJ databases">
        <authorList>
            <consortium name="The Broad Institute Genome Sequencing Platform"/>
            <person name="Cuomo C."/>
            <person name="Litvintseva A."/>
            <person name="Chen Y."/>
            <person name="Heitman J."/>
            <person name="Sun S."/>
            <person name="Springer D."/>
            <person name="Dromer F."/>
            <person name="Young S.K."/>
            <person name="Zeng Q."/>
            <person name="Gargeya S."/>
            <person name="Fitzgerald M."/>
            <person name="Abouelleil A."/>
            <person name="Alvarado L."/>
            <person name="Berlin A.M."/>
            <person name="Chapman S.B."/>
            <person name="Dewar J."/>
            <person name="Goldberg J."/>
            <person name="Griggs A."/>
            <person name="Gujja S."/>
            <person name="Hansen M."/>
            <person name="Howarth C."/>
            <person name="Imamovic A."/>
            <person name="Larimer J."/>
            <person name="McCowan C."/>
            <person name="Murphy C."/>
            <person name="Pearson M."/>
            <person name="Priest M."/>
            <person name="Roberts A."/>
            <person name="Saif S."/>
            <person name="Shea T."/>
            <person name="Sykes S."/>
            <person name="Wortman J."/>
            <person name="Nusbaum C."/>
            <person name="Birren B."/>
        </authorList>
    </citation>
    <scope>NUCLEOTIDE SEQUENCE</scope>
    <source>
        <strain evidence="12">CBS 10117</strain>
    </source>
</reference>
<dbReference type="Proteomes" id="UP000078595">
    <property type="component" value="Chromosome 1"/>
</dbReference>
<feature type="compositionally biased region" description="Low complexity" evidence="10">
    <location>
        <begin position="143"/>
        <end position="169"/>
    </location>
</feature>
<sequence length="1286" mass="140283">MASSSAGPGTGQATSTAPGGNGNIDASNHASSSTGPSTKGPRNPQLGNEPWFAYPTPTPEQIEDELPPYFEGENAPLGPLLNRLVRKGYGDLRYLLAEVLPPLSAKQKPKHIINYATTTRQALLKYLAVLRWKAAVDVRSSSAAASSSSSVNHASNQINGPNGNFNNFPTPHSNGDDTSPASVSSNNKGKGKAIIGSGDNEDVLVKGKVTDSRRLAQFMEHQNRQHDDAVVHLQHVTKLVESLRERNPDLLTAIALLTTGTYNRLPTSITEPFIPKPPLTNSAILKLLKRLNRHIKYRLRCTEYIPPELVVEGIEDGQVYFTGGGENGWRIRMTIVGFGVESKWWLTGVEWRWRHREKGVDDPGGESDATKAGKIFTGEERQSILDLANLEILPPRDTIQEDIQAKEVSQGTGQKTQGDQVGTAVAVAPDGAPIQKVPVDGAGPEAIKDQVVDAPLVRIYNFIQHLSLSYQLEILFTQAMSLSVGKWRNQLRVEIDRETKTLKVKYWIRPRPAVIAQQQQAAVGKRPPPAASAGAARSPLVGGILSISLNEANVSQNEADSFIADIASGGLTPSERVLSLRLGLRWEVGELGAGGGLRVGDVMDGGVLQIDPASLDMETLILTSARAHAAHLTRVQASSLVSSPKFILSLLNQPTLQETEDPDSSCPLTLRIPLPSRLNVSSLLIGVSAYSGYVEIEDDGSIGNEARANRVELATKSINDGKTRLVDDIGRLTVAIVMENLEDQMRQLGWKPIRRLALRSQDLAKVQLHPATTILIPVLSSPAYYFVTKVTQSGLAFEMLKVIKVPSESGMGIGMKSAVDDRVPLDLERLRSREKGKEVEATLNTSPFEIGNKDLKNLFIYSNALVAQTIIENQLKERNIPFTAQYPSAIQSSSGASSTRSTSALAGMVPTICVDVRDLLRDGKRGAAVDVAMPKVGMQIENWWTGGRCEVTTIVRLQQQSSMAQTPTTSRDTSTNSSQAHSEDISFDPASSIVKFRAKDIERCVPAFLEQWERLSKVIVVAGEVNRLNKYAEFSDIKMLSFDLRTATLSYAKEYKASITYVPVDDSYQVLLSKTSAQSSSSPSISTTNLEDNNPHERLSSLLSARLTELASTPLLDVPKGAVGREFFGLLKNTLPFFQQVNPLKGRGWELIILDIRTYRIFKDYKGRRYALDVILIPALSHYLIQSSSKPKGPDRRPDIEITGPITELPLKQIVPQIFDALKPTIPSSSSAAPAHGIGIGIPPLIRLDRNQSLMCRVDMIESVLSELVDRVDDHIGIKRDQEGSA</sequence>
<dbReference type="PANTHER" id="PTHR12809">
    <property type="entry name" value="MEDIATOR COMPLEX SUBUNIT"/>
    <property type="match status" value="1"/>
</dbReference>
<accession>A0AAJ8MC51</accession>
<feature type="domain" description="Mediator complex subunit MED14 N-terminal" evidence="11">
    <location>
        <begin position="208"/>
        <end position="326"/>
    </location>
</feature>
<evidence type="ECO:0000256" key="7">
    <source>
        <dbReference type="ARBA" id="ARBA00023242"/>
    </source>
</evidence>
<dbReference type="KEGG" id="kdj:28964165"/>
<dbReference type="GO" id="GO:0003712">
    <property type="term" value="F:transcription coregulator activity"/>
    <property type="evidence" value="ECO:0007669"/>
    <property type="project" value="UniProtKB-UniRule"/>
</dbReference>
<evidence type="ECO:0000313" key="13">
    <source>
        <dbReference type="Proteomes" id="UP000078595"/>
    </source>
</evidence>
<feature type="region of interest" description="Disordered" evidence="10">
    <location>
        <begin position="1"/>
        <end position="64"/>
    </location>
</feature>
<dbReference type="Pfam" id="PF08638">
    <property type="entry name" value="Med14"/>
    <property type="match status" value="1"/>
</dbReference>
<comment type="subcellular location">
    <subcellularLocation>
        <location evidence="1 9">Nucleus</location>
    </subcellularLocation>
</comment>
<evidence type="ECO:0000256" key="10">
    <source>
        <dbReference type="SAM" id="MobiDB-lite"/>
    </source>
</evidence>
<evidence type="ECO:0000256" key="1">
    <source>
        <dbReference type="ARBA" id="ARBA00004123"/>
    </source>
</evidence>
<comment type="similarity">
    <text evidence="2 9">Belongs to the Mediator complex subunit 14 family.</text>
</comment>
<keyword evidence="5 9" id="KW-0010">Activator</keyword>
<evidence type="ECO:0000256" key="6">
    <source>
        <dbReference type="ARBA" id="ARBA00023163"/>
    </source>
</evidence>
<dbReference type="PANTHER" id="PTHR12809:SF2">
    <property type="entry name" value="MEDIATOR OF RNA POLYMERASE II TRANSCRIPTION SUBUNIT 14"/>
    <property type="match status" value="1"/>
</dbReference>
<name>A0AAJ8MC51_9TREE</name>
<reference evidence="12" key="2">
    <citation type="submission" date="2024-02" db="EMBL/GenBank/DDBJ databases">
        <title>Comparative genomics of Cryptococcus and Kwoniella reveals pathogenesis evolution and contrasting modes of karyotype evolution via chromosome fusion or intercentromeric recombination.</title>
        <authorList>
            <person name="Coelho M.A."/>
            <person name="David-Palma M."/>
            <person name="Shea T."/>
            <person name="Bowers K."/>
            <person name="McGinley-Smith S."/>
            <person name="Mohammad A.W."/>
            <person name="Gnirke A."/>
            <person name="Yurkov A.M."/>
            <person name="Nowrousian M."/>
            <person name="Sun S."/>
            <person name="Cuomo C.A."/>
            <person name="Heitman J."/>
        </authorList>
    </citation>
    <scope>NUCLEOTIDE SEQUENCE</scope>
    <source>
        <strain evidence="12">CBS 10117</strain>
    </source>
</reference>
<comment type="subunit">
    <text evidence="9">Component of the Mediator complex.</text>
</comment>
<feature type="compositionally biased region" description="Polar residues" evidence="10">
    <location>
        <begin position="170"/>
        <end position="188"/>
    </location>
</feature>
<feature type="region of interest" description="Disordered" evidence="10">
    <location>
        <begin position="960"/>
        <end position="984"/>
    </location>
</feature>
<keyword evidence="13" id="KW-1185">Reference proteome</keyword>
<evidence type="ECO:0000256" key="8">
    <source>
        <dbReference type="ARBA" id="ARBA00032007"/>
    </source>
</evidence>
<dbReference type="GO" id="GO:0016592">
    <property type="term" value="C:mediator complex"/>
    <property type="evidence" value="ECO:0007669"/>
    <property type="project" value="UniProtKB-UniRule"/>
</dbReference>
<dbReference type="InterPro" id="IPR055122">
    <property type="entry name" value="Med14_N"/>
</dbReference>
<dbReference type="GO" id="GO:0070847">
    <property type="term" value="C:core mediator complex"/>
    <property type="evidence" value="ECO:0007669"/>
    <property type="project" value="TreeGrafter"/>
</dbReference>
<evidence type="ECO:0000256" key="4">
    <source>
        <dbReference type="ARBA" id="ARBA00023015"/>
    </source>
</evidence>
<gene>
    <name evidence="12" type="ORF">I303_100466</name>
</gene>
<dbReference type="GO" id="GO:0006357">
    <property type="term" value="P:regulation of transcription by RNA polymerase II"/>
    <property type="evidence" value="ECO:0007669"/>
    <property type="project" value="InterPro"/>
</dbReference>
<protein>
    <recommendedName>
        <fullName evidence="3 9">Mediator of RNA polymerase II transcription subunit 14</fullName>
    </recommendedName>
    <alternativeName>
        <fullName evidence="8 9">Mediator complex subunit 14</fullName>
    </alternativeName>
</protein>
<comment type="function">
    <text evidence="9">Component of the Mediator complex, a coactivator involved in the regulated transcription of nearly all RNA polymerase II-dependent genes. Mediator functions as a bridge to convey information from gene-specific regulatory proteins to the basal RNA polymerase II transcription machinery. Mediator is recruited to promoters by direct interactions with regulatory proteins and serves as a scaffold for the assembly of a functional preinitiation complex with RNA polymerase II and the general transcription factors.</text>
</comment>
<dbReference type="EMBL" id="CP144530">
    <property type="protein sequence ID" value="WWC57931.1"/>
    <property type="molecule type" value="Genomic_DNA"/>
</dbReference>
<evidence type="ECO:0000256" key="5">
    <source>
        <dbReference type="ARBA" id="ARBA00023159"/>
    </source>
</evidence>
<feature type="compositionally biased region" description="Polar residues" evidence="10">
    <location>
        <begin position="1"/>
        <end position="37"/>
    </location>
</feature>
<evidence type="ECO:0000256" key="9">
    <source>
        <dbReference type="RuleBase" id="RU365082"/>
    </source>
</evidence>
<evidence type="ECO:0000259" key="11">
    <source>
        <dbReference type="Pfam" id="PF08638"/>
    </source>
</evidence>
<evidence type="ECO:0000313" key="12">
    <source>
        <dbReference type="EMBL" id="WWC57931.1"/>
    </source>
</evidence>
<feature type="compositionally biased region" description="Polar residues" evidence="10">
    <location>
        <begin position="960"/>
        <end position="980"/>
    </location>
</feature>
<proteinExistence type="inferred from homology"/>
<keyword evidence="4 9" id="KW-0805">Transcription regulation</keyword>